<feature type="domain" description="Exoribonuclease Xrn1 D2/D3" evidence="2">
    <location>
        <begin position="21"/>
        <end position="242"/>
    </location>
</feature>
<feature type="domain" description="5'-3' exoribonuclease 1 SH3-like" evidence="1">
    <location>
        <begin position="267"/>
        <end position="293"/>
    </location>
</feature>
<proteinExistence type="predicted"/>
<dbReference type="Gene3D" id="2.30.30.750">
    <property type="match status" value="1"/>
</dbReference>
<dbReference type="Pfam" id="PF18334">
    <property type="entry name" value="XRN1_D2_D3"/>
    <property type="match status" value="1"/>
</dbReference>
<evidence type="ECO:0000313" key="4">
    <source>
        <dbReference type="Proteomes" id="UP001497623"/>
    </source>
</evidence>
<protein>
    <submittedName>
        <fullName evidence="3">Uncharacterized protein</fullName>
    </submittedName>
</protein>
<dbReference type="InterPro" id="IPR041106">
    <property type="entry name" value="XRN1_D2_D3"/>
</dbReference>
<organism evidence="3 4">
    <name type="scientific">Meganyctiphanes norvegica</name>
    <name type="common">Northern krill</name>
    <name type="synonym">Thysanopoda norvegica</name>
    <dbReference type="NCBI Taxonomy" id="48144"/>
    <lineage>
        <taxon>Eukaryota</taxon>
        <taxon>Metazoa</taxon>
        <taxon>Ecdysozoa</taxon>
        <taxon>Arthropoda</taxon>
        <taxon>Crustacea</taxon>
        <taxon>Multicrustacea</taxon>
        <taxon>Malacostraca</taxon>
        <taxon>Eumalacostraca</taxon>
        <taxon>Eucarida</taxon>
        <taxon>Euphausiacea</taxon>
        <taxon>Euphausiidae</taxon>
        <taxon>Meganyctiphanes</taxon>
    </lineage>
</organism>
<evidence type="ECO:0000313" key="3">
    <source>
        <dbReference type="EMBL" id="CAL4091513.1"/>
    </source>
</evidence>
<dbReference type="Pfam" id="PF18129">
    <property type="entry name" value="SH3_12"/>
    <property type="match status" value="1"/>
</dbReference>
<evidence type="ECO:0000259" key="1">
    <source>
        <dbReference type="Pfam" id="PF18129"/>
    </source>
</evidence>
<feature type="non-terminal residue" evidence="3">
    <location>
        <position position="293"/>
    </location>
</feature>
<evidence type="ECO:0000259" key="2">
    <source>
        <dbReference type="Pfam" id="PF18334"/>
    </source>
</evidence>
<dbReference type="InterPro" id="IPR041385">
    <property type="entry name" value="SH3_12"/>
</dbReference>
<sequence>MIVRDIAVQELGYAQHLTPQEYFPPRSKVFMLGQPHYGCMGEIIEIDSSHKGRIRVAMTVSVEPNLDSIKQKQDYYTERYMNSWEAAQLLGISSNLVARMTGIIFMLPPVGPDPMAEIEQRNKINIGLNLKNNKKNEEVNDFFFVHKTITVILPLLYNQFCFMEKKYVLAIKAQPAFSTSLFYYNNSYSKEKTAELRTWLKESEFSKAERQVCGTQTLSETIVKKIVEEVNKLSSVRAKVTKMQVRPHLLFKPNQLQGSTPPDKSVNFMLFDRVINVREGFSVPLGARGTIIG</sequence>
<dbReference type="InterPro" id="IPR047008">
    <property type="entry name" value="XRN1_SH3_sf"/>
</dbReference>
<dbReference type="Proteomes" id="UP001497623">
    <property type="component" value="Unassembled WGS sequence"/>
</dbReference>
<reference evidence="3 4" key="1">
    <citation type="submission" date="2024-05" db="EMBL/GenBank/DDBJ databases">
        <authorList>
            <person name="Wallberg A."/>
        </authorList>
    </citation>
    <scope>NUCLEOTIDE SEQUENCE [LARGE SCALE GENOMIC DNA]</scope>
</reference>
<comment type="caution">
    <text evidence="3">The sequence shown here is derived from an EMBL/GenBank/DDBJ whole genome shotgun (WGS) entry which is preliminary data.</text>
</comment>
<accession>A0AAV2QM58</accession>
<dbReference type="AlphaFoldDB" id="A0AAV2QM58"/>
<keyword evidence="4" id="KW-1185">Reference proteome</keyword>
<name>A0AAV2QM58_MEGNR</name>
<dbReference type="EMBL" id="CAXKWB010008567">
    <property type="protein sequence ID" value="CAL4091513.1"/>
    <property type="molecule type" value="Genomic_DNA"/>
</dbReference>
<gene>
    <name evidence="3" type="ORF">MNOR_LOCUS14362</name>
</gene>